<evidence type="ECO:0000313" key="2">
    <source>
        <dbReference type="EMBL" id="KAH3856181.1"/>
    </source>
</evidence>
<name>A0A9D4LFV0_DREPO</name>
<dbReference type="AlphaFoldDB" id="A0A9D4LFV0"/>
<protein>
    <submittedName>
        <fullName evidence="2">Uncharacterized protein</fullName>
    </submittedName>
</protein>
<evidence type="ECO:0000313" key="3">
    <source>
        <dbReference type="Proteomes" id="UP000828390"/>
    </source>
</evidence>
<dbReference type="Proteomes" id="UP000828390">
    <property type="component" value="Unassembled WGS sequence"/>
</dbReference>
<keyword evidence="3" id="KW-1185">Reference proteome</keyword>
<gene>
    <name evidence="2" type="ORF">DPMN_098764</name>
</gene>
<organism evidence="2 3">
    <name type="scientific">Dreissena polymorpha</name>
    <name type="common">Zebra mussel</name>
    <name type="synonym">Mytilus polymorpha</name>
    <dbReference type="NCBI Taxonomy" id="45954"/>
    <lineage>
        <taxon>Eukaryota</taxon>
        <taxon>Metazoa</taxon>
        <taxon>Spiralia</taxon>
        <taxon>Lophotrochozoa</taxon>
        <taxon>Mollusca</taxon>
        <taxon>Bivalvia</taxon>
        <taxon>Autobranchia</taxon>
        <taxon>Heteroconchia</taxon>
        <taxon>Euheterodonta</taxon>
        <taxon>Imparidentia</taxon>
        <taxon>Neoheterodontei</taxon>
        <taxon>Myida</taxon>
        <taxon>Dreissenoidea</taxon>
        <taxon>Dreissenidae</taxon>
        <taxon>Dreissena</taxon>
    </lineage>
</organism>
<reference evidence="2" key="1">
    <citation type="journal article" date="2019" name="bioRxiv">
        <title>The Genome of the Zebra Mussel, Dreissena polymorpha: A Resource for Invasive Species Research.</title>
        <authorList>
            <person name="McCartney M.A."/>
            <person name="Auch B."/>
            <person name="Kono T."/>
            <person name="Mallez S."/>
            <person name="Zhang Y."/>
            <person name="Obille A."/>
            <person name="Becker A."/>
            <person name="Abrahante J.E."/>
            <person name="Garbe J."/>
            <person name="Badalamenti J.P."/>
            <person name="Herman A."/>
            <person name="Mangelson H."/>
            <person name="Liachko I."/>
            <person name="Sullivan S."/>
            <person name="Sone E.D."/>
            <person name="Koren S."/>
            <person name="Silverstein K.A.T."/>
            <person name="Beckman K.B."/>
            <person name="Gohl D.M."/>
        </authorList>
    </citation>
    <scope>NUCLEOTIDE SEQUENCE</scope>
    <source>
        <strain evidence="2">Duluth1</strain>
        <tissue evidence="2">Whole animal</tissue>
    </source>
</reference>
<feature type="region of interest" description="Disordered" evidence="1">
    <location>
        <begin position="1"/>
        <end position="32"/>
    </location>
</feature>
<proteinExistence type="predicted"/>
<evidence type="ECO:0000256" key="1">
    <source>
        <dbReference type="SAM" id="MobiDB-lite"/>
    </source>
</evidence>
<reference evidence="2" key="2">
    <citation type="submission" date="2020-11" db="EMBL/GenBank/DDBJ databases">
        <authorList>
            <person name="McCartney M.A."/>
            <person name="Auch B."/>
            <person name="Kono T."/>
            <person name="Mallez S."/>
            <person name="Becker A."/>
            <person name="Gohl D.M."/>
            <person name="Silverstein K.A.T."/>
            <person name="Koren S."/>
            <person name="Bechman K.B."/>
            <person name="Herman A."/>
            <person name="Abrahante J.E."/>
            <person name="Garbe J."/>
        </authorList>
    </citation>
    <scope>NUCLEOTIDE SEQUENCE</scope>
    <source>
        <strain evidence="2">Duluth1</strain>
        <tissue evidence="2">Whole animal</tissue>
    </source>
</reference>
<accession>A0A9D4LFV0</accession>
<feature type="compositionally biased region" description="Basic and acidic residues" evidence="1">
    <location>
        <begin position="9"/>
        <end position="32"/>
    </location>
</feature>
<dbReference type="EMBL" id="JAIWYP010000003">
    <property type="protein sequence ID" value="KAH3856181.1"/>
    <property type="molecule type" value="Genomic_DNA"/>
</dbReference>
<comment type="caution">
    <text evidence="2">The sequence shown here is derived from an EMBL/GenBank/DDBJ whole genome shotgun (WGS) entry which is preliminary data.</text>
</comment>
<sequence>MPPWTGIGENKRLTETGIGENKRLTETGIGENKRLTETGIGDNKRLTETGIGENNLKDDDDLSHSVYQSSCLPERRIAKMFLTVSTEVF</sequence>